<evidence type="ECO:0000313" key="1">
    <source>
        <dbReference type="EMBL" id="KAG5612076.1"/>
    </source>
</evidence>
<dbReference type="Proteomes" id="UP000824120">
    <property type="component" value="Chromosome 4"/>
</dbReference>
<proteinExistence type="predicted"/>
<comment type="caution">
    <text evidence="1">The sequence shown here is derived from an EMBL/GenBank/DDBJ whole genome shotgun (WGS) entry which is preliminary data.</text>
</comment>
<dbReference type="AlphaFoldDB" id="A0A9J5ZJH4"/>
<keyword evidence="2" id="KW-1185">Reference proteome</keyword>
<accession>A0A9J5ZJH4</accession>
<protein>
    <submittedName>
        <fullName evidence="1">Uncharacterized protein</fullName>
    </submittedName>
</protein>
<name>A0A9J5ZJH4_SOLCO</name>
<evidence type="ECO:0000313" key="2">
    <source>
        <dbReference type="Proteomes" id="UP000824120"/>
    </source>
</evidence>
<reference evidence="1 2" key="1">
    <citation type="submission" date="2020-09" db="EMBL/GenBank/DDBJ databases">
        <title>De no assembly of potato wild relative species, Solanum commersonii.</title>
        <authorList>
            <person name="Cho K."/>
        </authorList>
    </citation>
    <scope>NUCLEOTIDE SEQUENCE [LARGE SCALE GENOMIC DNA]</scope>
    <source>
        <strain evidence="1">LZ3.2</strain>
        <tissue evidence="1">Leaf</tissue>
    </source>
</reference>
<organism evidence="1 2">
    <name type="scientific">Solanum commersonii</name>
    <name type="common">Commerson's wild potato</name>
    <name type="synonym">Commerson's nightshade</name>
    <dbReference type="NCBI Taxonomy" id="4109"/>
    <lineage>
        <taxon>Eukaryota</taxon>
        <taxon>Viridiplantae</taxon>
        <taxon>Streptophyta</taxon>
        <taxon>Embryophyta</taxon>
        <taxon>Tracheophyta</taxon>
        <taxon>Spermatophyta</taxon>
        <taxon>Magnoliopsida</taxon>
        <taxon>eudicotyledons</taxon>
        <taxon>Gunneridae</taxon>
        <taxon>Pentapetalae</taxon>
        <taxon>asterids</taxon>
        <taxon>lamiids</taxon>
        <taxon>Solanales</taxon>
        <taxon>Solanaceae</taxon>
        <taxon>Solanoideae</taxon>
        <taxon>Solaneae</taxon>
        <taxon>Solanum</taxon>
    </lineage>
</organism>
<dbReference type="EMBL" id="JACXVP010000004">
    <property type="protein sequence ID" value="KAG5612076.1"/>
    <property type="molecule type" value="Genomic_DNA"/>
</dbReference>
<gene>
    <name evidence="1" type="ORF">H5410_023357</name>
</gene>
<sequence length="83" mass="9332">MWIASTTHANHIYRLPHPQDSQTSNTCSQYAISLQQEQVWLLKIVVVNVSLIQNMVQDFKAEDNHIVQVNGKASAADGDVQEK</sequence>